<evidence type="ECO:0000256" key="3">
    <source>
        <dbReference type="PIRNR" id="PIRNR037489"/>
    </source>
</evidence>
<sequence length="364" mass="40419">MIVREVADILEELCPLGLAEDFDNVGLLVGDYQREVRGILVTLDALEEVVDEAIAKDLNLIVTFHPIVFKGLKKITGKTYVERTVIKAIEHKINIFSVHTALDNVMQGVNGKICEVLGIRDPQILIPKTGTVKKLVTYVPTEAAEQVKEALFAAGGGNIGNYSHCSFSIPGKGSFRPESGSQPTLGKKGETEITEEIQVHMTFPARLEKKLIRTLFESHPYEEVAYEITTLDNAHQLEGMGMIGNLDNPVAEKDFLKWVREKMHTGVIRHSQFRGKSVQRIAVLGGSGGFAIAAARSHGADVFLTSDLKYHQFFEAEKEMLLADIGHYESEQYTKNLLAEYLTKKIPNFAIALSESKTNPIKYF</sequence>
<dbReference type="SUPFAM" id="SSF102705">
    <property type="entry name" value="NIF3 (NGG1p interacting factor 3)-like"/>
    <property type="match status" value="1"/>
</dbReference>
<gene>
    <name evidence="4" type="primary">yqfO</name>
    <name evidence="4" type="ORF">GCM10011361_09430</name>
</gene>
<dbReference type="Gene3D" id="3.30.70.120">
    <property type="match status" value="1"/>
</dbReference>
<dbReference type="InterPro" id="IPR017221">
    <property type="entry name" value="DUF34/NIF3_bac"/>
</dbReference>
<dbReference type="Pfam" id="PF01784">
    <property type="entry name" value="DUF34_NIF3"/>
    <property type="match status" value="1"/>
</dbReference>
<evidence type="ECO:0000256" key="1">
    <source>
        <dbReference type="ARBA" id="ARBA00006964"/>
    </source>
</evidence>
<keyword evidence="5" id="KW-1185">Reference proteome</keyword>
<dbReference type="PIRSF" id="PIRSF037489">
    <property type="entry name" value="UCP037489_NIF3_YqfO"/>
    <property type="match status" value="1"/>
</dbReference>
<name>A0ABQ1QWC6_9FLAO</name>
<dbReference type="InterPro" id="IPR015867">
    <property type="entry name" value="N-reg_PII/ATP_PRibTrfase_C"/>
</dbReference>
<dbReference type="RefSeq" id="WP_188369535.1">
    <property type="nucleotide sequence ID" value="NZ_BMFH01000001.1"/>
</dbReference>
<evidence type="ECO:0000313" key="4">
    <source>
        <dbReference type="EMBL" id="GGD44560.1"/>
    </source>
</evidence>
<comment type="similarity">
    <text evidence="1 3">Belongs to the GTP cyclohydrolase I type 2/NIF3 family.</text>
</comment>
<evidence type="ECO:0000256" key="2">
    <source>
        <dbReference type="ARBA" id="ARBA00022723"/>
    </source>
</evidence>
<comment type="caution">
    <text evidence="4">The sequence shown here is derived from an EMBL/GenBank/DDBJ whole genome shotgun (WGS) entry which is preliminary data.</text>
</comment>
<accession>A0ABQ1QWC6</accession>
<proteinExistence type="inferred from homology"/>
<protein>
    <recommendedName>
        <fullName evidence="3">GTP cyclohydrolase 1 type 2 homolog</fullName>
    </recommendedName>
</protein>
<organism evidence="4 5">
    <name type="scientific">Muriicola marianensis</name>
    <dbReference type="NCBI Taxonomy" id="1324801"/>
    <lineage>
        <taxon>Bacteria</taxon>
        <taxon>Pseudomonadati</taxon>
        <taxon>Bacteroidota</taxon>
        <taxon>Flavobacteriia</taxon>
        <taxon>Flavobacteriales</taxon>
        <taxon>Flavobacteriaceae</taxon>
        <taxon>Muriicola</taxon>
    </lineage>
</organism>
<dbReference type="PANTHER" id="PTHR13799:SF14">
    <property type="entry name" value="GTP CYCLOHYDROLASE 1 TYPE 2 HOMOLOG"/>
    <property type="match status" value="1"/>
</dbReference>
<keyword evidence="2 3" id="KW-0479">Metal-binding</keyword>
<dbReference type="Gene3D" id="3.40.1390.30">
    <property type="entry name" value="NIF3 (NGG1p interacting factor 3)-like"/>
    <property type="match status" value="1"/>
</dbReference>
<dbReference type="NCBIfam" id="TIGR00486">
    <property type="entry name" value="YbgI_SA1388"/>
    <property type="match status" value="1"/>
</dbReference>
<dbReference type="InterPro" id="IPR036069">
    <property type="entry name" value="DUF34/NIF3_sf"/>
</dbReference>
<dbReference type="EMBL" id="BMFH01000001">
    <property type="protein sequence ID" value="GGD44560.1"/>
    <property type="molecule type" value="Genomic_DNA"/>
</dbReference>
<dbReference type="Proteomes" id="UP000625780">
    <property type="component" value="Unassembled WGS sequence"/>
</dbReference>
<reference evidence="5" key="1">
    <citation type="journal article" date="2019" name="Int. J. Syst. Evol. Microbiol.">
        <title>The Global Catalogue of Microorganisms (GCM) 10K type strain sequencing project: providing services to taxonomists for standard genome sequencing and annotation.</title>
        <authorList>
            <consortium name="The Broad Institute Genomics Platform"/>
            <consortium name="The Broad Institute Genome Sequencing Center for Infectious Disease"/>
            <person name="Wu L."/>
            <person name="Ma J."/>
        </authorList>
    </citation>
    <scope>NUCLEOTIDE SEQUENCE [LARGE SCALE GENOMIC DNA]</scope>
    <source>
        <strain evidence="5">CGMCC 1.12606</strain>
    </source>
</reference>
<evidence type="ECO:0000313" key="5">
    <source>
        <dbReference type="Proteomes" id="UP000625780"/>
    </source>
</evidence>
<dbReference type="InterPro" id="IPR002678">
    <property type="entry name" value="DUF34/NIF3"/>
</dbReference>
<dbReference type="PANTHER" id="PTHR13799">
    <property type="entry name" value="NGG1 INTERACTING FACTOR 3"/>
    <property type="match status" value="1"/>
</dbReference>